<gene>
    <name evidence="14" type="ORF">BO85DRAFT_141750</name>
</gene>
<dbReference type="InterPro" id="IPR001128">
    <property type="entry name" value="Cyt_P450"/>
</dbReference>
<dbReference type="PANTHER" id="PTHR24305:SF210">
    <property type="entry name" value="CYTOCHROME P450 MONOOXYGENASE ASQL-RELATED"/>
    <property type="match status" value="1"/>
</dbReference>
<name>A0A8G1QV50_9EURO</name>
<dbReference type="InterPro" id="IPR036396">
    <property type="entry name" value="Cyt_P450_sf"/>
</dbReference>
<accession>A0A8G1QV50</accession>
<evidence type="ECO:0000256" key="11">
    <source>
        <dbReference type="ARBA" id="ARBA00023136"/>
    </source>
</evidence>
<comment type="cofactor">
    <cofactor evidence="1 12">
        <name>heme</name>
        <dbReference type="ChEBI" id="CHEBI:30413"/>
    </cofactor>
</comment>
<keyword evidence="15" id="KW-1185">Reference proteome</keyword>
<dbReference type="GO" id="GO:0004497">
    <property type="term" value="F:monooxygenase activity"/>
    <property type="evidence" value="ECO:0007669"/>
    <property type="project" value="UniProtKB-KW"/>
</dbReference>
<dbReference type="Proteomes" id="UP000249526">
    <property type="component" value="Unassembled WGS sequence"/>
</dbReference>
<feature type="transmembrane region" description="Helical" evidence="13">
    <location>
        <begin position="33"/>
        <end position="55"/>
    </location>
</feature>
<dbReference type="CDD" id="cd11058">
    <property type="entry name" value="CYP60B-like"/>
    <property type="match status" value="1"/>
</dbReference>
<dbReference type="GeneID" id="37157482"/>
<dbReference type="EMBL" id="KZ825073">
    <property type="protein sequence ID" value="RAH54234.1"/>
    <property type="molecule type" value="Genomic_DNA"/>
</dbReference>
<proteinExistence type="inferred from homology"/>
<evidence type="ECO:0000256" key="1">
    <source>
        <dbReference type="ARBA" id="ARBA00001971"/>
    </source>
</evidence>
<reference evidence="14 15" key="1">
    <citation type="submission" date="2018-02" db="EMBL/GenBank/DDBJ databases">
        <title>The genomes of Aspergillus section Nigri reveals drivers in fungal speciation.</title>
        <authorList>
            <consortium name="DOE Joint Genome Institute"/>
            <person name="Vesth T.C."/>
            <person name="Nybo J."/>
            <person name="Theobald S."/>
            <person name="Brandl J."/>
            <person name="Frisvad J.C."/>
            <person name="Nielsen K.F."/>
            <person name="Lyhne E.K."/>
            <person name="Kogle M.E."/>
            <person name="Kuo A."/>
            <person name="Riley R."/>
            <person name="Clum A."/>
            <person name="Nolan M."/>
            <person name="Lipzen A."/>
            <person name="Salamov A."/>
            <person name="Henrissat B."/>
            <person name="Wiebenga A."/>
            <person name="De vries R.P."/>
            <person name="Grigoriev I.V."/>
            <person name="Mortensen U.H."/>
            <person name="Andersen M.R."/>
            <person name="Baker S.E."/>
        </authorList>
    </citation>
    <scope>NUCLEOTIDE SEQUENCE [LARGE SCALE GENOMIC DNA]</scope>
    <source>
        <strain evidence="14 15">CBS 112811</strain>
    </source>
</reference>
<evidence type="ECO:0000256" key="7">
    <source>
        <dbReference type="ARBA" id="ARBA00022989"/>
    </source>
</evidence>
<dbReference type="RefSeq" id="XP_025512156.1">
    <property type="nucleotide sequence ID" value="XM_025654080.1"/>
</dbReference>
<dbReference type="PRINTS" id="PR00385">
    <property type="entry name" value="P450"/>
</dbReference>
<evidence type="ECO:0000256" key="9">
    <source>
        <dbReference type="ARBA" id="ARBA00023004"/>
    </source>
</evidence>
<comment type="subcellular location">
    <subcellularLocation>
        <location evidence="2">Membrane</location>
    </subcellularLocation>
</comment>
<dbReference type="GO" id="GO:0005506">
    <property type="term" value="F:iron ion binding"/>
    <property type="evidence" value="ECO:0007669"/>
    <property type="project" value="InterPro"/>
</dbReference>
<evidence type="ECO:0000256" key="8">
    <source>
        <dbReference type="ARBA" id="ARBA00023002"/>
    </source>
</evidence>
<organism evidence="14 15">
    <name type="scientific">Aspergillus piperis CBS 112811</name>
    <dbReference type="NCBI Taxonomy" id="1448313"/>
    <lineage>
        <taxon>Eukaryota</taxon>
        <taxon>Fungi</taxon>
        <taxon>Dikarya</taxon>
        <taxon>Ascomycota</taxon>
        <taxon>Pezizomycotina</taxon>
        <taxon>Eurotiomycetes</taxon>
        <taxon>Eurotiomycetidae</taxon>
        <taxon>Eurotiales</taxon>
        <taxon>Aspergillaceae</taxon>
        <taxon>Aspergillus</taxon>
        <taxon>Aspergillus subgen. Circumdati</taxon>
    </lineage>
</organism>
<evidence type="ECO:0000256" key="4">
    <source>
        <dbReference type="ARBA" id="ARBA00022617"/>
    </source>
</evidence>
<dbReference type="GO" id="GO:0020037">
    <property type="term" value="F:heme binding"/>
    <property type="evidence" value="ECO:0007669"/>
    <property type="project" value="InterPro"/>
</dbReference>
<dbReference type="AlphaFoldDB" id="A0A8G1QV50"/>
<evidence type="ECO:0000256" key="2">
    <source>
        <dbReference type="ARBA" id="ARBA00004370"/>
    </source>
</evidence>
<dbReference type="PRINTS" id="PR00463">
    <property type="entry name" value="EP450I"/>
</dbReference>
<keyword evidence="5 13" id="KW-0812">Transmembrane</keyword>
<evidence type="ECO:0000256" key="13">
    <source>
        <dbReference type="SAM" id="Phobius"/>
    </source>
</evidence>
<dbReference type="PANTHER" id="PTHR24305">
    <property type="entry name" value="CYTOCHROME P450"/>
    <property type="match status" value="1"/>
</dbReference>
<keyword evidence="9 12" id="KW-0408">Iron</keyword>
<feature type="binding site" description="axial binding residue" evidence="12">
    <location>
        <position position="458"/>
    </location>
    <ligand>
        <name>heme</name>
        <dbReference type="ChEBI" id="CHEBI:30413"/>
    </ligand>
    <ligandPart>
        <name>Fe</name>
        <dbReference type="ChEBI" id="CHEBI:18248"/>
    </ligandPart>
</feature>
<keyword evidence="8" id="KW-0560">Oxidoreductase</keyword>
<sequence>MQITTMMISMEDGHVASAIAGLASLLPGSFKDWAIFLTILGIALPCLWVVYSLTLHPLAKIPGPKWAAISQVFYCRMSMSGKIHLQLEELHRQYGDVVRIAPNELSFATASAWKDIYNTTGSGTFIKSTFYKVANFEASDIIGESDINEHARMRRLWAFGFSAKALIAHEELEQRYVDLLINQIQKFGSSPQGMNVVDWFNYLTFDIIGELVFGESFGATEKGTSAFWISVILGNMQAGAIIDVLRRFGMVLGFKKVFELLPFEKIKDMNRHTQVTREMAARRLARPKDDARTDFLSAMLENAGQGVISTEEVAAQGQNLVIAGSETTATTLSAATYFILKHPEVYAKMRDEIRSRFKDYSEITSSSVGQLPYFHAVLNETMRLYPPVPFGPPRISPGAYVDGHYIPKKTEVSVHAWTTNRDARYFSDPTRFDPERWLDPNMDDKSAFFPFLLGPRVCLGRNLAFIELRLVLAKVHFMFDCELVNDDVDLERESLNYILWQKPDINVRFVPRQT</sequence>
<dbReference type="Gene3D" id="1.10.630.10">
    <property type="entry name" value="Cytochrome P450"/>
    <property type="match status" value="1"/>
</dbReference>
<evidence type="ECO:0000256" key="5">
    <source>
        <dbReference type="ARBA" id="ARBA00022692"/>
    </source>
</evidence>
<comment type="similarity">
    <text evidence="3">Belongs to the cytochrome P450 family.</text>
</comment>
<evidence type="ECO:0000256" key="3">
    <source>
        <dbReference type="ARBA" id="ARBA00010617"/>
    </source>
</evidence>
<keyword evidence="4 12" id="KW-0349">Heme</keyword>
<evidence type="ECO:0000313" key="14">
    <source>
        <dbReference type="EMBL" id="RAH54234.1"/>
    </source>
</evidence>
<dbReference type="SUPFAM" id="SSF48264">
    <property type="entry name" value="Cytochrome P450"/>
    <property type="match status" value="1"/>
</dbReference>
<dbReference type="InterPro" id="IPR002401">
    <property type="entry name" value="Cyt_P450_E_grp-I"/>
</dbReference>
<dbReference type="GO" id="GO:0016705">
    <property type="term" value="F:oxidoreductase activity, acting on paired donors, with incorporation or reduction of molecular oxygen"/>
    <property type="evidence" value="ECO:0007669"/>
    <property type="project" value="InterPro"/>
</dbReference>
<evidence type="ECO:0000256" key="6">
    <source>
        <dbReference type="ARBA" id="ARBA00022723"/>
    </source>
</evidence>
<evidence type="ECO:0000313" key="15">
    <source>
        <dbReference type="Proteomes" id="UP000249526"/>
    </source>
</evidence>
<keyword evidence="11 13" id="KW-0472">Membrane</keyword>
<keyword evidence="7 13" id="KW-1133">Transmembrane helix</keyword>
<evidence type="ECO:0000256" key="10">
    <source>
        <dbReference type="ARBA" id="ARBA00023033"/>
    </source>
</evidence>
<protein>
    <submittedName>
        <fullName evidence="14">Cytochrome P450 monooxygenase</fullName>
    </submittedName>
</protein>
<dbReference type="InterPro" id="IPR050121">
    <property type="entry name" value="Cytochrome_P450_monoxygenase"/>
</dbReference>
<dbReference type="Pfam" id="PF00067">
    <property type="entry name" value="p450"/>
    <property type="match status" value="1"/>
</dbReference>
<dbReference type="GO" id="GO:0016020">
    <property type="term" value="C:membrane"/>
    <property type="evidence" value="ECO:0007669"/>
    <property type="project" value="UniProtKB-SubCell"/>
</dbReference>
<evidence type="ECO:0000256" key="12">
    <source>
        <dbReference type="PIRSR" id="PIRSR602401-1"/>
    </source>
</evidence>
<keyword evidence="6 12" id="KW-0479">Metal-binding</keyword>
<dbReference type="FunFam" id="1.10.630.10:FF:000158">
    <property type="entry name" value="Cytochrome P450, putative (Eurofung)"/>
    <property type="match status" value="1"/>
</dbReference>
<keyword evidence="10 14" id="KW-0503">Monooxygenase</keyword>